<dbReference type="InterPro" id="IPR000032">
    <property type="entry name" value="HPr-like"/>
</dbReference>
<name>A0A1R4J581_9ACTN</name>
<dbReference type="STRING" id="1255658.FM114_05495"/>
<protein>
    <recommendedName>
        <fullName evidence="4">HPr domain-containing protein</fullName>
    </recommendedName>
</protein>
<dbReference type="NCBIfam" id="TIGR01003">
    <property type="entry name" value="PTS_HPr_family"/>
    <property type="match status" value="1"/>
</dbReference>
<evidence type="ECO:0000313" key="5">
    <source>
        <dbReference type="EMBL" id="SJN27084.1"/>
    </source>
</evidence>
<gene>
    <name evidence="5" type="ORF">FM114_05495</name>
</gene>
<comment type="subcellular location">
    <subcellularLocation>
        <location evidence="1">Cytoplasm</location>
    </subcellularLocation>
</comment>
<dbReference type="PRINTS" id="PR00107">
    <property type="entry name" value="PHOSPHOCPHPR"/>
</dbReference>
<dbReference type="RefSeq" id="WP_179110612.1">
    <property type="nucleotide sequence ID" value="NZ_FUKQ01000019.1"/>
</dbReference>
<proteinExistence type="predicted"/>
<keyword evidence="3" id="KW-0598">Phosphotransferase system</keyword>
<feature type="domain" description="HPr" evidence="4">
    <location>
        <begin position="1"/>
        <end position="82"/>
    </location>
</feature>
<sequence>MRQQTVTVTIPGGIHARIAAELAAVVAAHTSSVFLMAGRMTSLARSWEVLGLGVSQGEQVTVIADGRDEEQALAAVVALLGH</sequence>
<dbReference type="InterPro" id="IPR035895">
    <property type="entry name" value="HPr-like_sf"/>
</dbReference>
<evidence type="ECO:0000256" key="1">
    <source>
        <dbReference type="ARBA" id="ARBA00004496"/>
    </source>
</evidence>
<keyword evidence="6" id="KW-1185">Reference proteome</keyword>
<dbReference type="PANTHER" id="PTHR33705">
    <property type="entry name" value="PHOSPHOCARRIER PROTEIN HPR"/>
    <property type="match status" value="1"/>
</dbReference>
<keyword evidence="2" id="KW-0963">Cytoplasm</keyword>
<evidence type="ECO:0000313" key="6">
    <source>
        <dbReference type="Proteomes" id="UP000188342"/>
    </source>
</evidence>
<dbReference type="PANTHER" id="PTHR33705:SF2">
    <property type="entry name" value="PHOSPHOCARRIER PROTEIN NPR"/>
    <property type="match status" value="1"/>
</dbReference>
<accession>A0A1R4J581</accession>
<dbReference type="GO" id="GO:0005737">
    <property type="term" value="C:cytoplasm"/>
    <property type="evidence" value="ECO:0007669"/>
    <property type="project" value="UniProtKB-SubCell"/>
</dbReference>
<organism evidence="5 6">
    <name type="scientific">Luteococcus japonicus LSP_Lj1</name>
    <dbReference type="NCBI Taxonomy" id="1255658"/>
    <lineage>
        <taxon>Bacteria</taxon>
        <taxon>Bacillati</taxon>
        <taxon>Actinomycetota</taxon>
        <taxon>Actinomycetes</taxon>
        <taxon>Propionibacteriales</taxon>
        <taxon>Propionibacteriaceae</taxon>
        <taxon>Luteococcus</taxon>
    </lineage>
</organism>
<dbReference type="Proteomes" id="UP000188342">
    <property type="component" value="Unassembled WGS sequence"/>
</dbReference>
<evidence type="ECO:0000259" key="4">
    <source>
        <dbReference type="PROSITE" id="PS51350"/>
    </source>
</evidence>
<reference evidence="5 6" key="1">
    <citation type="submission" date="2017-02" db="EMBL/GenBank/DDBJ databases">
        <authorList>
            <person name="Peterson S.W."/>
        </authorList>
    </citation>
    <scope>NUCLEOTIDE SEQUENCE [LARGE SCALE GENOMIC DNA]</scope>
    <source>
        <strain evidence="5 6">LSP_Lj1</strain>
    </source>
</reference>
<dbReference type="InterPro" id="IPR050399">
    <property type="entry name" value="HPr"/>
</dbReference>
<dbReference type="Gene3D" id="3.30.1340.10">
    <property type="entry name" value="HPr-like"/>
    <property type="match status" value="1"/>
</dbReference>
<dbReference type="GO" id="GO:0009401">
    <property type="term" value="P:phosphoenolpyruvate-dependent sugar phosphotransferase system"/>
    <property type="evidence" value="ECO:0007669"/>
    <property type="project" value="UniProtKB-KW"/>
</dbReference>
<dbReference type="SUPFAM" id="SSF55594">
    <property type="entry name" value="HPr-like"/>
    <property type="match status" value="1"/>
</dbReference>
<evidence type="ECO:0000256" key="2">
    <source>
        <dbReference type="ARBA" id="ARBA00022490"/>
    </source>
</evidence>
<dbReference type="AlphaFoldDB" id="A0A1R4J581"/>
<dbReference type="Pfam" id="PF00381">
    <property type="entry name" value="PTS-HPr"/>
    <property type="match status" value="1"/>
</dbReference>
<dbReference type="PROSITE" id="PS51350">
    <property type="entry name" value="PTS_HPR_DOM"/>
    <property type="match status" value="1"/>
</dbReference>
<dbReference type="EMBL" id="FUKQ01000019">
    <property type="protein sequence ID" value="SJN27084.1"/>
    <property type="molecule type" value="Genomic_DNA"/>
</dbReference>
<evidence type="ECO:0000256" key="3">
    <source>
        <dbReference type="ARBA" id="ARBA00022683"/>
    </source>
</evidence>